<accession>A0A7R6R5W0</accession>
<dbReference type="EMBL" id="AP022345">
    <property type="protein sequence ID" value="BBU68795.1"/>
    <property type="molecule type" value="Genomic_DNA"/>
</dbReference>
<dbReference type="RefSeq" id="WP_162050449.1">
    <property type="nucleotide sequence ID" value="NZ_AP022345.1"/>
</dbReference>
<dbReference type="Proteomes" id="UP000463961">
    <property type="component" value="Chromosome"/>
</dbReference>
<organism evidence="1 2">
    <name type="scientific">Fluviibacter phosphoraccumulans</name>
    <dbReference type="NCBI Taxonomy" id="1751046"/>
    <lineage>
        <taxon>Bacteria</taxon>
        <taxon>Pseudomonadati</taxon>
        <taxon>Pseudomonadota</taxon>
        <taxon>Betaproteobacteria</taxon>
        <taxon>Rhodocyclales</taxon>
        <taxon>Fluviibacteraceae</taxon>
        <taxon>Fluviibacter</taxon>
    </lineage>
</organism>
<keyword evidence="2" id="KW-1185">Reference proteome</keyword>
<gene>
    <name evidence="1" type="ORF">ICHIAU1_10780</name>
</gene>
<sequence>MINKHISTLAAAWESVFMAVGQQTALYDQPSRQTVAGILLVEDELKRYVSATGDKRLINMLCLIRFGMMSMHASLEPQTSEQSLLNSLGAEAYLRKHIADDFHITEAYANRIQRYRELLGQISQESQHRHSAFCDRLKKR</sequence>
<evidence type="ECO:0000313" key="2">
    <source>
        <dbReference type="Proteomes" id="UP000463961"/>
    </source>
</evidence>
<protein>
    <submittedName>
        <fullName evidence="1">Uncharacterized protein</fullName>
    </submittedName>
</protein>
<name>A0A7R6R5W0_9RHOO</name>
<dbReference type="AlphaFoldDB" id="A0A7R6R5W0"/>
<proteinExistence type="predicted"/>
<evidence type="ECO:0000313" key="1">
    <source>
        <dbReference type="EMBL" id="BBU68795.1"/>
    </source>
</evidence>
<reference evidence="2" key="1">
    <citation type="submission" date="2020-01" db="EMBL/GenBank/DDBJ databases">
        <title>Phosphoaccumulans saitamaens gen. nov., sp. nov., a polyphosphate accumulating bacterium isolated from surface river water.</title>
        <authorList>
            <person name="Watanabe K."/>
            <person name="Suda W."/>
        </authorList>
    </citation>
    <scope>NUCLEOTIDE SEQUENCE [LARGE SCALE GENOMIC DNA]</scope>
    <source>
        <strain evidence="2">ICHIAU1</strain>
    </source>
</reference>